<feature type="domain" description="NAD-dependent epimerase/dehydratase" evidence="2">
    <location>
        <begin position="3"/>
        <end position="244"/>
    </location>
</feature>
<dbReference type="InterPro" id="IPR001509">
    <property type="entry name" value="Epimerase_deHydtase"/>
</dbReference>
<accession>E6W430</accession>
<dbReference type="Pfam" id="PF01370">
    <property type="entry name" value="Epimerase"/>
    <property type="match status" value="1"/>
</dbReference>
<dbReference type="eggNOG" id="COG0451">
    <property type="taxonomic scope" value="Bacteria"/>
</dbReference>
<comment type="similarity">
    <text evidence="1">Belongs to the NAD(P)-dependent epimerase/dehydratase family.</text>
</comment>
<evidence type="ECO:0000313" key="3">
    <source>
        <dbReference type="EMBL" id="ADU66994.1"/>
    </source>
</evidence>
<sequence>MRVLVSGGAGFIGLHLLETLLEQEQHLHVSVLDDFSSGSREQLENLQNRHHQRLRLIEGTVTCPQTCMQACSGQQAIVHLARQSCAPHSLTDPFPSAAIHIQGSLNLFWAAYRQGVGKIVYASSHKVYGDSSAVPLAENSLGKPLTPYGVSRYTCELYAGLMHRQYHIPTVGLRFFNVYGPGQIWGEQGPALVTSLIAHLSQAQEPIIFGNGNQSCDFVYVNDAVSALTAALHRDIPAGEYNVGSGQRFSVNEICEELQTILKRRGLNADIPPRHLPQRPGDMHHGLAHTALAAAELGYSARTSLADGLEKTVQWFVHLPPQKQQSILENFQRTLQTSPRNTP</sequence>
<proteinExistence type="inferred from homology"/>
<dbReference type="KEGG" id="din:Selin_2274"/>
<dbReference type="SUPFAM" id="SSF51735">
    <property type="entry name" value="NAD(P)-binding Rossmann-fold domains"/>
    <property type="match status" value="1"/>
</dbReference>
<evidence type="ECO:0000313" key="4">
    <source>
        <dbReference type="Proteomes" id="UP000002572"/>
    </source>
</evidence>
<reference evidence="3 4" key="1">
    <citation type="submission" date="2010-12" db="EMBL/GenBank/DDBJ databases">
        <title>Complete sequence of Desulfurispirillum indicum S5.</title>
        <authorList>
            <consortium name="US DOE Joint Genome Institute"/>
            <person name="Lucas S."/>
            <person name="Copeland A."/>
            <person name="Lapidus A."/>
            <person name="Cheng J.-F."/>
            <person name="Goodwin L."/>
            <person name="Pitluck S."/>
            <person name="Chertkov O."/>
            <person name="Held B."/>
            <person name="Detter J.C."/>
            <person name="Han C."/>
            <person name="Tapia R."/>
            <person name="Land M."/>
            <person name="Hauser L."/>
            <person name="Kyrpides N."/>
            <person name="Ivanova N."/>
            <person name="Mikhailova N."/>
            <person name="Haggblom M."/>
            <person name="Rauschenbach I."/>
            <person name="Bini E."/>
            <person name="Woyke T."/>
        </authorList>
    </citation>
    <scope>NUCLEOTIDE SEQUENCE [LARGE SCALE GENOMIC DNA]</scope>
    <source>
        <strain evidence="4">ATCC BAA-1389 / DSM 22839 / S5</strain>
    </source>
</reference>
<evidence type="ECO:0000256" key="1">
    <source>
        <dbReference type="ARBA" id="ARBA00007637"/>
    </source>
</evidence>
<dbReference type="Proteomes" id="UP000002572">
    <property type="component" value="Chromosome"/>
</dbReference>
<gene>
    <name evidence="3" type="ordered locus">Selin_2274</name>
</gene>
<dbReference type="Gene3D" id="3.90.25.10">
    <property type="entry name" value="UDP-galactose 4-epimerase, domain 1"/>
    <property type="match status" value="1"/>
</dbReference>
<dbReference type="EMBL" id="CP002432">
    <property type="protein sequence ID" value="ADU66994.1"/>
    <property type="molecule type" value="Genomic_DNA"/>
</dbReference>
<dbReference type="PANTHER" id="PTHR43000">
    <property type="entry name" value="DTDP-D-GLUCOSE 4,6-DEHYDRATASE-RELATED"/>
    <property type="match status" value="1"/>
</dbReference>
<dbReference type="InParanoid" id="E6W430"/>
<keyword evidence="4" id="KW-1185">Reference proteome</keyword>
<dbReference type="STRING" id="653733.Selin_2274"/>
<dbReference type="RefSeq" id="WP_013506870.1">
    <property type="nucleotide sequence ID" value="NC_014836.1"/>
</dbReference>
<dbReference type="OrthoDB" id="9801785at2"/>
<dbReference type="Gene3D" id="3.40.50.720">
    <property type="entry name" value="NAD(P)-binding Rossmann-like Domain"/>
    <property type="match status" value="1"/>
</dbReference>
<dbReference type="AlphaFoldDB" id="E6W430"/>
<dbReference type="HOGENOM" id="CLU_007383_1_7_0"/>
<evidence type="ECO:0000259" key="2">
    <source>
        <dbReference type="Pfam" id="PF01370"/>
    </source>
</evidence>
<name>E6W430_DESIS</name>
<protein>
    <submittedName>
        <fullName evidence="3">NAD-dependent epimerase/dehydratase</fullName>
    </submittedName>
</protein>
<organism evidence="3 4">
    <name type="scientific">Desulfurispirillum indicum (strain ATCC BAA-1389 / DSM 22839 / S5)</name>
    <dbReference type="NCBI Taxonomy" id="653733"/>
    <lineage>
        <taxon>Bacteria</taxon>
        <taxon>Pseudomonadati</taxon>
        <taxon>Chrysiogenota</taxon>
        <taxon>Chrysiogenia</taxon>
        <taxon>Chrysiogenales</taxon>
        <taxon>Chrysiogenaceae</taxon>
        <taxon>Desulfurispirillum</taxon>
    </lineage>
</organism>
<dbReference type="InterPro" id="IPR036291">
    <property type="entry name" value="NAD(P)-bd_dom_sf"/>
</dbReference>